<evidence type="ECO:0000256" key="2">
    <source>
        <dbReference type="ARBA" id="ARBA00022730"/>
    </source>
</evidence>
<dbReference type="Gene3D" id="2.40.30.10">
    <property type="entry name" value="Translation factors"/>
    <property type="match status" value="1"/>
</dbReference>
<comment type="function">
    <text evidence="7 9">One of the primary rRNA binding proteins, it binds directly near the 3'-end of the 23S rRNA, where it nucleates assembly of the 50S subunit.</text>
</comment>
<evidence type="ECO:0000256" key="6">
    <source>
        <dbReference type="ARBA" id="ARBA00035243"/>
    </source>
</evidence>
<dbReference type="PANTHER" id="PTHR11229">
    <property type="entry name" value="50S RIBOSOMAL PROTEIN L3"/>
    <property type="match status" value="1"/>
</dbReference>
<dbReference type="SUPFAM" id="SSF50447">
    <property type="entry name" value="Translation proteins"/>
    <property type="match status" value="1"/>
</dbReference>
<dbReference type="FunFam" id="2.40.30.10:FF:000004">
    <property type="entry name" value="50S ribosomal protein L3"/>
    <property type="match status" value="1"/>
</dbReference>
<organism evidence="10 11">
    <name type="scientific">Candidatus Wallbacteria bacterium HGW-Wallbacteria-1</name>
    <dbReference type="NCBI Taxonomy" id="2013854"/>
    <lineage>
        <taxon>Bacteria</taxon>
        <taxon>Candidatus Walliibacteriota</taxon>
    </lineage>
</organism>
<comment type="caution">
    <text evidence="10">The sequence shown here is derived from an EMBL/GenBank/DDBJ whole genome shotgun (WGS) entry which is preliminary data.</text>
</comment>
<comment type="similarity">
    <text evidence="1 7 8">Belongs to the universal ribosomal protein uL3 family.</text>
</comment>
<dbReference type="InterPro" id="IPR000597">
    <property type="entry name" value="Ribosomal_uL3"/>
</dbReference>
<dbReference type="PANTHER" id="PTHR11229:SF16">
    <property type="entry name" value="LARGE RIBOSOMAL SUBUNIT PROTEIN UL3C"/>
    <property type="match status" value="1"/>
</dbReference>
<evidence type="ECO:0000256" key="9">
    <source>
        <dbReference type="RuleBase" id="RU003906"/>
    </source>
</evidence>
<dbReference type="EMBL" id="PGXC01000003">
    <property type="protein sequence ID" value="PKK91433.1"/>
    <property type="molecule type" value="Genomic_DNA"/>
</dbReference>
<evidence type="ECO:0000256" key="4">
    <source>
        <dbReference type="ARBA" id="ARBA00022980"/>
    </source>
</evidence>
<dbReference type="GO" id="GO:0003735">
    <property type="term" value="F:structural constituent of ribosome"/>
    <property type="evidence" value="ECO:0007669"/>
    <property type="project" value="UniProtKB-UniRule"/>
</dbReference>
<sequence length="215" mass="23428">MLGILGTKIGMTQIFKEDGSVVPVTVIKAGPCKVVQVKTQDTDGYNAVQIGYDEIPERKANKPLNGHFRKYGVTATRHLKEFRLDETATYKSSDQITVEIFEGVTKVDIRGISKGKGFQGVVKRWGFHGGRMTHGSMFHRRPGSIGACAYPSETLPGKKMPGHTGAKPKCIQNLEIVRIIPEKNVILVRGSVPGHINGLVAITPAAKVRKKKGGR</sequence>
<dbReference type="GO" id="GO:0006412">
    <property type="term" value="P:translation"/>
    <property type="evidence" value="ECO:0007669"/>
    <property type="project" value="UniProtKB-UniRule"/>
</dbReference>
<dbReference type="NCBIfam" id="TIGR03625">
    <property type="entry name" value="L3_bact"/>
    <property type="match status" value="1"/>
</dbReference>
<evidence type="ECO:0000313" key="11">
    <source>
        <dbReference type="Proteomes" id="UP000233256"/>
    </source>
</evidence>
<reference evidence="10 11" key="1">
    <citation type="journal article" date="2017" name="ISME J.">
        <title>Potential for microbial H2 and metal transformations associated with novel bacteria and archaea in deep terrestrial subsurface sediments.</title>
        <authorList>
            <person name="Hernsdorf A.W."/>
            <person name="Amano Y."/>
            <person name="Miyakawa K."/>
            <person name="Ise K."/>
            <person name="Suzuki Y."/>
            <person name="Anantharaman K."/>
            <person name="Probst A."/>
            <person name="Burstein D."/>
            <person name="Thomas B.C."/>
            <person name="Banfield J.F."/>
        </authorList>
    </citation>
    <scope>NUCLEOTIDE SEQUENCE [LARGE SCALE GENOMIC DNA]</scope>
    <source>
        <strain evidence="10">HGW-Wallbacteria-1</strain>
    </source>
</reference>
<keyword evidence="3 7" id="KW-0694">RNA-binding</keyword>
<comment type="subunit">
    <text evidence="7 9">Part of the 50S ribosomal subunit. Forms a cluster with proteins L14 and L19.</text>
</comment>
<dbReference type="InterPro" id="IPR019927">
    <property type="entry name" value="Ribosomal_uL3_bac/org-type"/>
</dbReference>
<evidence type="ECO:0000256" key="5">
    <source>
        <dbReference type="ARBA" id="ARBA00023274"/>
    </source>
</evidence>
<keyword evidence="2 7" id="KW-0699">rRNA-binding</keyword>
<dbReference type="Proteomes" id="UP000233256">
    <property type="component" value="Unassembled WGS sequence"/>
</dbReference>
<keyword evidence="4 7" id="KW-0689">Ribosomal protein</keyword>
<dbReference type="FunFam" id="3.30.160.810:FF:000001">
    <property type="entry name" value="50S ribosomal protein L3"/>
    <property type="match status" value="1"/>
</dbReference>
<evidence type="ECO:0000256" key="3">
    <source>
        <dbReference type="ARBA" id="ARBA00022884"/>
    </source>
</evidence>
<dbReference type="AlphaFoldDB" id="A0A2N1PSX0"/>
<dbReference type="GO" id="GO:0019843">
    <property type="term" value="F:rRNA binding"/>
    <property type="evidence" value="ECO:0007669"/>
    <property type="project" value="UniProtKB-UniRule"/>
</dbReference>
<keyword evidence="5 7" id="KW-0687">Ribonucleoprotein</keyword>
<evidence type="ECO:0000256" key="1">
    <source>
        <dbReference type="ARBA" id="ARBA00006540"/>
    </source>
</evidence>
<proteinExistence type="inferred from homology"/>
<evidence type="ECO:0000313" key="10">
    <source>
        <dbReference type="EMBL" id="PKK91433.1"/>
    </source>
</evidence>
<dbReference type="Pfam" id="PF00297">
    <property type="entry name" value="Ribosomal_L3"/>
    <property type="match status" value="1"/>
</dbReference>
<dbReference type="PROSITE" id="PS00474">
    <property type="entry name" value="RIBOSOMAL_L3"/>
    <property type="match status" value="1"/>
</dbReference>
<gene>
    <name evidence="7" type="primary">rplC</name>
    <name evidence="10" type="ORF">CVV64_06630</name>
</gene>
<name>A0A2N1PSX0_9BACT</name>
<dbReference type="HAMAP" id="MF_01325_B">
    <property type="entry name" value="Ribosomal_uL3_B"/>
    <property type="match status" value="1"/>
</dbReference>
<evidence type="ECO:0000256" key="8">
    <source>
        <dbReference type="RuleBase" id="RU003905"/>
    </source>
</evidence>
<dbReference type="Gene3D" id="3.30.160.810">
    <property type="match status" value="1"/>
</dbReference>
<dbReference type="InterPro" id="IPR019926">
    <property type="entry name" value="Ribosomal_uL3_CS"/>
</dbReference>
<dbReference type="GO" id="GO:0022625">
    <property type="term" value="C:cytosolic large ribosomal subunit"/>
    <property type="evidence" value="ECO:0007669"/>
    <property type="project" value="TreeGrafter"/>
</dbReference>
<protein>
    <recommendedName>
        <fullName evidence="6 7">Large ribosomal subunit protein uL3</fullName>
    </recommendedName>
</protein>
<accession>A0A2N1PSX0</accession>
<dbReference type="InterPro" id="IPR009000">
    <property type="entry name" value="Transl_B-barrel_sf"/>
</dbReference>
<evidence type="ECO:0000256" key="7">
    <source>
        <dbReference type="HAMAP-Rule" id="MF_01325"/>
    </source>
</evidence>